<proteinExistence type="predicted"/>
<comment type="caution">
    <text evidence="2">The sequence shown here is derived from an EMBL/GenBank/DDBJ whole genome shotgun (WGS) entry which is preliminary data.</text>
</comment>
<feature type="region of interest" description="Disordered" evidence="1">
    <location>
        <begin position="1"/>
        <end position="84"/>
    </location>
</feature>
<protein>
    <submittedName>
        <fullName evidence="2">Uncharacterized protein</fullName>
    </submittedName>
</protein>
<accession>A0A4Y9Y4Y1</accession>
<evidence type="ECO:0000313" key="2">
    <source>
        <dbReference type="EMBL" id="TFY56978.1"/>
    </source>
</evidence>
<dbReference type="EMBL" id="SEKV01000462">
    <property type="protein sequence ID" value="TFY56978.1"/>
    <property type="molecule type" value="Genomic_DNA"/>
</dbReference>
<evidence type="ECO:0000256" key="1">
    <source>
        <dbReference type="SAM" id="MobiDB-lite"/>
    </source>
</evidence>
<feature type="compositionally biased region" description="Basic and acidic residues" evidence="1">
    <location>
        <begin position="40"/>
        <end position="52"/>
    </location>
</feature>
<sequence length="273" mass="29855">MHLPNGLLLLSSSSGSRRRTSNAAPSPRVEKRPFSAGGGDNERGDNDRFERRHGAKRARLSGEMDTTSIEAGPSLRPFYQPVSRQGSRALTSEAYELTARYTDTDDTMTYHSPLRTGTPARHHEELIRPITDYMSVDEGPLGMEHSHGVPQMAPAMAAASVDEINSTSPIRTSGNANPICDDGGQHVSRLISLEGSCAALSIYVKIAATTMYTSLPQFSLRLRRLINLEGSCAALSIYVKIAVTIERAFPDFLFAFTAFDPVYPATSRYSRDI</sequence>
<dbReference type="Proteomes" id="UP000298390">
    <property type="component" value="Unassembled WGS sequence"/>
</dbReference>
<gene>
    <name evidence="2" type="ORF">EVJ58_g7304</name>
</gene>
<feature type="compositionally biased region" description="Low complexity" evidence="1">
    <location>
        <begin position="1"/>
        <end position="15"/>
    </location>
</feature>
<organism evidence="2 3">
    <name type="scientific">Rhodofomes roseus</name>
    <dbReference type="NCBI Taxonomy" id="34475"/>
    <lineage>
        <taxon>Eukaryota</taxon>
        <taxon>Fungi</taxon>
        <taxon>Dikarya</taxon>
        <taxon>Basidiomycota</taxon>
        <taxon>Agaricomycotina</taxon>
        <taxon>Agaricomycetes</taxon>
        <taxon>Polyporales</taxon>
        <taxon>Rhodofomes</taxon>
    </lineage>
</organism>
<dbReference type="AlphaFoldDB" id="A0A4Y9Y4Y1"/>
<name>A0A4Y9Y4Y1_9APHY</name>
<reference evidence="2 3" key="1">
    <citation type="submission" date="2019-01" db="EMBL/GenBank/DDBJ databases">
        <title>Genome sequencing of the rare red list fungi Fomitopsis rosea.</title>
        <authorList>
            <person name="Buettner E."/>
            <person name="Kellner H."/>
        </authorList>
    </citation>
    <scope>NUCLEOTIDE SEQUENCE [LARGE SCALE GENOMIC DNA]</scope>
    <source>
        <strain evidence="2 3">DSM 105464</strain>
    </source>
</reference>
<evidence type="ECO:0000313" key="3">
    <source>
        <dbReference type="Proteomes" id="UP000298390"/>
    </source>
</evidence>